<dbReference type="InterPro" id="IPR001138">
    <property type="entry name" value="Zn2Cys6_DnaBD"/>
</dbReference>
<evidence type="ECO:0000313" key="5">
    <source>
        <dbReference type="EMBL" id="EFX01710.1"/>
    </source>
</evidence>
<evidence type="ECO:0000259" key="4">
    <source>
        <dbReference type="PROSITE" id="PS50048"/>
    </source>
</evidence>
<dbReference type="CDD" id="cd12148">
    <property type="entry name" value="fungal_TF_MHR"/>
    <property type="match status" value="1"/>
</dbReference>
<dbReference type="Pfam" id="PF00172">
    <property type="entry name" value="Zn_clus"/>
    <property type="match status" value="1"/>
</dbReference>
<sequence>MDNRERDARNYTPRSRDASSLNDVTNSSVLRHALRERRFARNRKACLPCRERKVRCDGSLPCLTCSKRQHPDLCQFYQPRPYPVQPDDGARKTPEAAPQKWSLSASPRTGTSPSILGDSSILAVTRQSDAPSHPEPDRQSAFEDGILPLLGIRGSSCLSTSKHRQDDLFVGGVNNREAVLLFETYRHSIHPFRAIVYDLTEVEELMCSLLDPCIEPQGRGTPDIPDAIASRHTMQLRALLHAILAYGAQFSDFPVDRRIQLTQKHLTYTLNILRSVQYLSNPSKETLQTLMVLGCVLQNDMQPQAAWMLGGTTIRLAIFLGIDKRSNQYTSGISPEEAKFLRLAITWQDSLLSLAFDRPPATYEMDHEDDLTPLDMANIGTLNYRKCINWLSHLTLRHSSALRSGSSMSSKQYMELFEQVDAMDKFLMPYLQDRQMCSCLKEVQEYYGLQLHRNFLLSTLCRPLLSSRVRSCMSEDDANAILQRFYVSLRHGARSFLHLRSITCQAKRSWAFVHNGLTSVLLLSFMKETRNLEETKQMQSELLESLMEEDDCVVSGRESGPLTQLSTTHQKAVLAIQALAKLTKEETTTTTEDLTAPPFTSHGPNADDAPALPVLPEEDIQAGTLDMDELLRNIDYNCYSPLEALDFILSDQSMSGQDAFLL</sequence>
<keyword evidence="2" id="KW-0539">Nucleus</keyword>
<dbReference type="Pfam" id="PF04082">
    <property type="entry name" value="Fungal_trans"/>
    <property type="match status" value="1"/>
</dbReference>
<evidence type="ECO:0000256" key="2">
    <source>
        <dbReference type="ARBA" id="ARBA00023242"/>
    </source>
</evidence>
<keyword evidence="1" id="KW-0479">Metal-binding</keyword>
<dbReference type="InterPro" id="IPR007219">
    <property type="entry name" value="XnlR_reg_dom"/>
</dbReference>
<dbReference type="InterPro" id="IPR036864">
    <property type="entry name" value="Zn2-C6_fun-type_DNA-bd_sf"/>
</dbReference>
<dbReference type="PANTHER" id="PTHR43374:SF1">
    <property type="entry name" value="FLAVIN PRENYLTRANSFERASE PAD1, MITOCHONDRIAL"/>
    <property type="match status" value="1"/>
</dbReference>
<dbReference type="PROSITE" id="PS50048">
    <property type="entry name" value="ZN2_CY6_FUNGAL_2"/>
    <property type="match status" value="1"/>
</dbReference>
<dbReference type="RefSeq" id="XP_014171192.1">
    <property type="nucleotide sequence ID" value="XM_014315717.1"/>
</dbReference>
<reference evidence="5 6" key="1">
    <citation type="journal article" date="2011" name="Proc. Natl. Acad. Sci. U.S.A.">
        <title>Genome and transcriptome analyses of the mountain pine beetle-fungal symbiont Grosmannia clavigera, a lodgepole pine pathogen.</title>
        <authorList>
            <person name="DiGuistini S."/>
            <person name="Wang Y."/>
            <person name="Liao N.Y."/>
            <person name="Taylor G."/>
            <person name="Tanguay P."/>
            <person name="Feau N."/>
            <person name="Henrissat B."/>
            <person name="Chan S.K."/>
            <person name="Hesse-Orce U."/>
            <person name="Alamouti S.M."/>
            <person name="Tsui C.K.M."/>
            <person name="Docking R.T."/>
            <person name="Levasseur A."/>
            <person name="Haridas S."/>
            <person name="Robertson G."/>
            <person name="Birol I."/>
            <person name="Holt R.A."/>
            <person name="Marra M.A."/>
            <person name="Hamelin R.C."/>
            <person name="Hirst M."/>
            <person name="Jones S.J.M."/>
            <person name="Bohlmann J."/>
            <person name="Breuil C."/>
        </authorList>
    </citation>
    <scope>NUCLEOTIDE SEQUENCE [LARGE SCALE GENOMIC DNA]</scope>
    <source>
        <strain evidence="6">kw1407 / UAMH 11150</strain>
    </source>
</reference>
<dbReference type="SMART" id="SM00066">
    <property type="entry name" value="GAL4"/>
    <property type="match status" value="1"/>
</dbReference>
<dbReference type="InParanoid" id="F0XKQ4"/>
<name>F0XKQ4_GROCL</name>
<dbReference type="Proteomes" id="UP000007796">
    <property type="component" value="Unassembled WGS sequence"/>
</dbReference>
<feature type="region of interest" description="Disordered" evidence="3">
    <location>
        <begin position="84"/>
        <end position="117"/>
    </location>
</feature>
<protein>
    <submittedName>
        <fullName evidence="5">C6 zinc finger domain containing protein</fullName>
    </submittedName>
</protein>
<dbReference type="GO" id="GO:0006351">
    <property type="term" value="P:DNA-templated transcription"/>
    <property type="evidence" value="ECO:0007669"/>
    <property type="project" value="InterPro"/>
</dbReference>
<dbReference type="GO" id="GO:0003677">
    <property type="term" value="F:DNA binding"/>
    <property type="evidence" value="ECO:0007669"/>
    <property type="project" value="InterPro"/>
</dbReference>
<dbReference type="GO" id="GO:0008270">
    <property type="term" value="F:zinc ion binding"/>
    <property type="evidence" value="ECO:0007669"/>
    <property type="project" value="InterPro"/>
</dbReference>
<evidence type="ECO:0000256" key="1">
    <source>
        <dbReference type="ARBA" id="ARBA00022723"/>
    </source>
</evidence>
<feature type="compositionally biased region" description="Polar residues" evidence="3">
    <location>
        <begin position="101"/>
        <end position="114"/>
    </location>
</feature>
<dbReference type="Gene3D" id="4.10.240.10">
    <property type="entry name" value="Zn(2)-C6 fungal-type DNA-binding domain"/>
    <property type="match status" value="1"/>
</dbReference>
<dbReference type="EMBL" id="GL629788">
    <property type="protein sequence ID" value="EFX01710.1"/>
    <property type="molecule type" value="Genomic_DNA"/>
</dbReference>
<dbReference type="OrthoDB" id="1747771at2759"/>
<gene>
    <name evidence="5" type="ORF">CMQ_8176</name>
</gene>
<organism evidence="6">
    <name type="scientific">Grosmannia clavigera (strain kw1407 / UAMH 11150)</name>
    <name type="common">Blue stain fungus</name>
    <name type="synonym">Graphiocladiella clavigera</name>
    <dbReference type="NCBI Taxonomy" id="655863"/>
    <lineage>
        <taxon>Eukaryota</taxon>
        <taxon>Fungi</taxon>
        <taxon>Dikarya</taxon>
        <taxon>Ascomycota</taxon>
        <taxon>Pezizomycotina</taxon>
        <taxon>Sordariomycetes</taxon>
        <taxon>Sordariomycetidae</taxon>
        <taxon>Ophiostomatales</taxon>
        <taxon>Ophiostomataceae</taxon>
        <taxon>Leptographium</taxon>
    </lineage>
</organism>
<feature type="region of interest" description="Disordered" evidence="3">
    <location>
        <begin position="1"/>
        <end position="23"/>
    </location>
</feature>
<evidence type="ECO:0000313" key="6">
    <source>
        <dbReference type="Proteomes" id="UP000007796"/>
    </source>
</evidence>
<dbReference type="eggNOG" id="ENOG502SKG9">
    <property type="taxonomic scope" value="Eukaryota"/>
</dbReference>
<dbReference type="GO" id="GO:0000981">
    <property type="term" value="F:DNA-binding transcription factor activity, RNA polymerase II-specific"/>
    <property type="evidence" value="ECO:0007669"/>
    <property type="project" value="InterPro"/>
</dbReference>
<dbReference type="GO" id="GO:0016831">
    <property type="term" value="F:carboxy-lyase activity"/>
    <property type="evidence" value="ECO:0007669"/>
    <property type="project" value="TreeGrafter"/>
</dbReference>
<dbReference type="CDD" id="cd00067">
    <property type="entry name" value="GAL4"/>
    <property type="match status" value="1"/>
</dbReference>
<dbReference type="PROSITE" id="PS00463">
    <property type="entry name" value="ZN2_CY6_FUNGAL_1"/>
    <property type="match status" value="1"/>
</dbReference>
<dbReference type="SUPFAM" id="SSF57701">
    <property type="entry name" value="Zn2/Cys6 DNA-binding domain"/>
    <property type="match status" value="1"/>
</dbReference>
<dbReference type="AlphaFoldDB" id="F0XKQ4"/>
<dbReference type="InterPro" id="IPR004507">
    <property type="entry name" value="UbiX-like"/>
</dbReference>
<dbReference type="PANTHER" id="PTHR43374">
    <property type="entry name" value="FLAVIN PRENYLTRANSFERASE"/>
    <property type="match status" value="1"/>
</dbReference>
<dbReference type="STRING" id="655863.F0XKQ4"/>
<proteinExistence type="predicted"/>
<feature type="compositionally biased region" description="Basic and acidic residues" evidence="3">
    <location>
        <begin position="1"/>
        <end position="17"/>
    </location>
</feature>
<feature type="domain" description="Zn(2)-C6 fungal-type" evidence="4">
    <location>
        <begin position="45"/>
        <end position="76"/>
    </location>
</feature>
<keyword evidence="6" id="KW-1185">Reference proteome</keyword>
<evidence type="ECO:0000256" key="3">
    <source>
        <dbReference type="SAM" id="MobiDB-lite"/>
    </source>
</evidence>
<feature type="region of interest" description="Disordered" evidence="3">
    <location>
        <begin position="586"/>
        <end position="612"/>
    </location>
</feature>
<dbReference type="GeneID" id="25981802"/>
<dbReference type="HOGENOM" id="CLU_014095_2_1_1"/>
<accession>F0XKQ4</accession>